<keyword evidence="2" id="KW-1185">Reference proteome</keyword>
<evidence type="ECO:0000313" key="1">
    <source>
        <dbReference type="EMBL" id="MBV7259064.1"/>
    </source>
</evidence>
<dbReference type="EMBL" id="JAGSPC010000001">
    <property type="protein sequence ID" value="MBV7259064.1"/>
    <property type="molecule type" value="Genomic_DNA"/>
</dbReference>
<proteinExistence type="predicted"/>
<comment type="caution">
    <text evidence="1">The sequence shown here is derived from an EMBL/GenBank/DDBJ whole genome shotgun (WGS) entry which is preliminary data.</text>
</comment>
<dbReference type="RefSeq" id="WP_218404309.1">
    <property type="nucleotide sequence ID" value="NZ_JAGSPC010000001.1"/>
</dbReference>
<organism evidence="1 2">
    <name type="scientific">Erythrobacter crassostreae</name>
    <dbReference type="NCBI Taxonomy" id="2828328"/>
    <lineage>
        <taxon>Bacteria</taxon>
        <taxon>Pseudomonadati</taxon>
        <taxon>Pseudomonadota</taxon>
        <taxon>Alphaproteobacteria</taxon>
        <taxon>Sphingomonadales</taxon>
        <taxon>Erythrobacteraceae</taxon>
        <taxon>Erythrobacter/Porphyrobacter group</taxon>
        <taxon>Erythrobacter</taxon>
    </lineage>
</organism>
<accession>A0A9X1F2P7</accession>
<reference evidence="1" key="1">
    <citation type="submission" date="2021-04" db="EMBL/GenBank/DDBJ databases">
        <authorList>
            <person name="Pira H."/>
            <person name="Risdian C."/>
            <person name="Wink J."/>
        </authorList>
    </citation>
    <scope>NUCLEOTIDE SEQUENCE</scope>
    <source>
        <strain evidence="1">WH158</strain>
    </source>
</reference>
<protein>
    <submittedName>
        <fullName evidence="1">Uncharacterized protein</fullName>
    </submittedName>
</protein>
<dbReference type="Proteomes" id="UP001138681">
    <property type="component" value="Unassembled WGS sequence"/>
</dbReference>
<dbReference type="AlphaFoldDB" id="A0A9X1F2P7"/>
<name>A0A9X1F2P7_9SPHN</name>
<gene>
    <name evidence="1" type="ORF">KCG46_05665</name>
</gene>
<evidence type="ECO:0000313" key="2">
    <source>
        <dbReference type="Proteomes" id="UP001138681"/>
    </source>
</evidence>
<sequence length="73" mass="7716">MNSEAGYSAISVDNSRTVLGSPITGESDMDGRYGSLNIGYDIEAGGVVLTPKSAALTRRWTVTVPNSWKHVSA</sequence>